<evidence type="ECO:0000256" key="2">
    <source>
        <dbReference type="SAM" id="MobiDB-lite"/>
    </source>
</evidence>
<evidence type="ECO:0000259" key="3">
    <source>
        <dbReference type="PROSITE" id="PS50192"/>
    </source>
</evidence>
<dbReference type="EMBL" id="CAJZBQ010000010">
    <property type="protein sequence ID" value="CAG9313097.1"/>
    <property type="molecule type" value="Genomic_DNA"/>
</dbReference>
<comment type="similarity">
    <text evidence="1">Belongs to the SNAP-25 family.</text>
</comment>
<dbReference type="Pfam" id="PF12352">
    <property type="entry name" value="V-SNARE_C"/>
    <property type="match status" value="1"/>
</dbReference>
<evidence type="ECO:0000313" key="5">
    <source>
        <dbReference type="Proteomes" id="UP001162131"/>
    </source>
</evidence>
<organism evidence="4 5">
    <name type="scientific">Blepharisma stoltei</name>
    <dbReference type="NCBI Taxonomy" id="1481888"/>
    <lineage>
        <taxon>Eukaryota</taxon>
        <taxon>Sar</taxon>
        <taxon>Alveolata</taxon>
        <taxon>Ciliophora</taxon>
        <taxon>Postciliodesmatophora</taxon>
        <taxon>Heterotrichea</taxon>
        <taxon>Heterotrichida</taxon>
        <taxon>Blepharismidae</taxon>
        <taxon>Blepharisma</taxon>
    </lineage>
</organism>
<dbReference type="PANTHER" id="PTHR19305:SF9">
    <property type="entry name" value="SYNAPTOSOMAL-ASSOCIATED PROTEIN 29"/>
    <property type="match status" value="1"/>
</dbReference>
<comment type="caution">
    <text evidence="4">The sequence shown here is derived from an EMBL/GenBank/DDBJ whole genome shotgun (WGS) entry which is preliminary data.</text>
</comment>
<evidence type="ECO:0000256" key="1">
    <source>
        <dbReference type="ARBA" id="ARBA00009480"/>
    </source>
</evidence>
<feature type="region of interest" description="Disordered" evidence="2">
    <location>
        <begin position="89"/>
        <end position="108"/>
    </location>
</feature>
<feature type="compositionally biased region" description="Polar residues" evidence="2">
    <location>
        <begin position="97"/>
        <end position="108"/>
    </location>
</feature>
<feature type="domain" description="T-SNARE coiled-coil homology" evidence="3">
    <location>
        <begin position="11"/>
        <end position="73"/>
    </location>
</feature>
<dbReference type="Gene3D" id="1.20.5.110">
    <property type="match status" value="2"/>
</dbReference>
<dbReference type="SUPFAM" id="SSF58038">
    <property type="entry name" value="SNARE fusion complex"/>
    <property type="match status" value="2"/>
</dbReference>
<dbReference type="PROSITE" id="PS50192">
    <property type="entry name" value="T_SNARE"/>
    <property type="match status" value="1"/>
</dbReference>
<sequence>MNNRPAQDQLQQAEQRNLEALGNILRVAKETEEIGNATSKELYIQEQQIDRIGNKSNTISSNLDKSGKIVKSMGSFMGRVKGWFSKNSKEKEPEIQYPNNEPIPQQNNRSLRNQEPVLVVQPKKQVGYNEKEDELLDEISQSVANTLISANSISDALDRQNKKLDVIHEITDRNNKKLENLNEKTLMLLR</sequence>
<keyword evidence="5" id="KW-1185">Reference proteome</keyword>
<dbReference type="SMART" id="SM00397">
    <property type="entry name" value="t_SNARE"/>
    <property type="match status" value="2"/>
</dbReference>
<name>A0AAU9IG62_9CILI</name>
<dbReference type="InterPro" id="IPR000727">
    <property type="entry name" value="T_SNARE_dom"/>
</dbReference>
<evidence type="ECO:0000313" key="4">
    <source>
        <dbReference type="EMBL" id="CAG9313097.1"/>
    </source>
</evidence>
<dbReference type="CDD" id="cd15841">
    <property type="entry name" value="SNARE_Qc"/>
    <property type="match status" value="1"/>
</dbReference>
<reference evidence="4" key="1">
    <citation type="submission" date="2021-09" db="EMBL/GenBank/DDBJ databases">
        <authorList>
            <consortium name="AG Swart"/>
            <person name="Singh M."/>
            <person name="Singh A."/>
            <person name="Seah K."/>
            <person name="Emmerich C."/>
        </authorList>
    </citation>
    <scope>NUCLEOTIDE SEQUENCE</scope>
    <source>
        <strain evidence="4">ATCC30299</strain>
    </source>
</reference>
<gene>
    <name evidence="4" type="ORF">BSTOLATCC_MIC8376</name>
</gene>
<dbReference type="AlphaFoldDB" id="A0AAU9IG62"/>
<accession>A0AAU9IG62</accession>
<dbReference type="GO" id="GO:0005886">
    <property type="term" value="C:plasma membrane"/>
    <property type="evidence" value="ECO:0007669"/>
    <property type="project" value="TreeGrafter"/>
</dbReference>
<protein>
    <recommendedName>
        <fullName evidence="3">t-SNARE coiled-coil homology domain-containing protein</fullName>
    </recommendedName>
</protein>
<dbReference type="PANTHER" id="PTHR19305">
    <property type="entry name" value="SYNAPTOSOMAL ASSOCIATED PROTEIN"/>
    <property type="match status" value="1"/>
</dbReference>
<proteinExistence type="inferred from homology"/>
<dbReference type="Proteomes" id="UP001162131">
    <property type="component" value="Unassembled WGS sequence"/>
</dbReference>